<dbReference type="Pfam" id="PF00665">
    <property type="entry name" value="rve"/>
    <property type="match status" value="1"/>
</dbReference>
<dbReference type="InterPro" id="IPR001584">
    <property type="entry name" value="Integrase_cat-core"/>
</dbReference>
<reference evidence="3 6" key="1">
    <citation type="submission" date="2018-11" db="EMBL/GenBank/DDBJ databases">
        <title>Trebonia kvetii gen.nov., sp.nov., a novel acidophilic actinobacterium, and proposal of the new actinobacterial family Treboniaceae fam. nov.</title>
        <authorList>
            <person name="Rapoport D."/>
            <person name="Sagova-Mareckova M."/>
            <person name="Sedlacek I."/>
            <person name="Provaznik J."/>
            <person name="Kralova S."/>
            <person name="Pavlinic D."/>
            <person name="Benes V."/>
            <person name="Kopecky J."/>
        </authorList>
    </citation>
    <scope>NUCLEOTIDE SEQUENCE [LARGE SCALE GENOMIC DNA]</scope>
    <source>
        <strain evidence="3 6">15Tr583</strain>
    </source>
</reference>
<gene>
    <name evidence="5" type="ORF">EAS64_10940</name>
    <name evidence="4" type="ORF">EAS64_38790</name>
    <name evidence="3" type="ORF">EAS64_42320</name>
</gene>
<dbReference type="EMBL" id="RPFW01000015">
    <property type="protein sequence ID" value="TVY99013.1"/>
    <property type="molecule type" value="Genomic_DNA"/>
</dbReference>
<dbReference type="GO" id="GO:0015074">
    <property type="term" value="P:DNA integration"/>
    <property type="evidence" value="ECO:0007669"/>
    <property type="project" value="InterPro"/>
</dbReference>
<accession>A0A6P2BKD7</accession>
<dbReference type="InterPro" id="IPR036397">
    <property type="entry name" value="RNaseH_sf"/>
</dbReference>
<dbReference type="OrthoDB" id="52928at2"/>
<dbReference type="Proteomes" id="UP000460272">
    <property type="component" value="Unassembled WGS sequence"/>
</dbReference>
<feature type="region of interest" description="Disordered" evidence="1">
    <location>
        <begin position="71"/>
        <end position="91"/>
    </location>
</feature>
<dbReference type="AlphaFoldDB" id="A0A6P2BKD7"/>
<feature type="domain" description="Integrase catalytic" evidence="2">
    <location>
        <begin position="267"/>
        <end position="441"/>
    </location>
</feature>
<feature type="compositionally biased region" description="Basic and acidic residues" evidence="1">
    <location>
        <begin position="12"/>
        <end position="24"/>
    </location>
</feature>
<feature type="region of interest" description="Disordered" evidence="1">
    <location>
        <begin position="454"/>
        <end position="485"/>
    </location>
</feature>
<dbReference type="PROSITE" id="PS50994">
    <property type="entry name" value="INTEGRASE"/>
    <property type="match status" value="1"/>
</dbReference>
<evidence type="ECO:0000259" key="2">
    <source>
        <dbReference type="PROSITE" id="PS50994"/>
    </source>
</evidence>
<comment type="caution">
    <text evidence="3">The sequence shown here is derived from an EMBL/GenBank/DDBJ whole genome shotgun (WGS) entry which is preliminary data.</text>
</comment>
<feature type="compositionally biased region" description="Low complexity" evidence="1">
    <location>
        <begin position="73"/>
        <end position="87"/>
    </location>
</feature>
<keyword evidence="6" id="KW-1185">Reference proteome</keyword>
<dbReference type="PANTHER" id="PTHR46889:SF4">
    <property type="entry name" value="TRANSPOSASE INSO FOR INSERTION SEQUENCE ELEMENT IS911B-RELATED"/>
    <property type="match status" value="1"/>
</dbReference>
<dbReference type="PANTHER" id="PTHR46889">
    <property type="entry name" value="TRANSPOSASE INSF FOR INSERTION SEQUENCE IS3B-RELATED"/>
    <property type="match status" value="1"/>
</dbReference>
<evidence type="ECO:0000313" key="6">
    <source>
        <dbReference type="Proteomes" id="UP000460272"/>
    </source>
</evidence>
<evidence type="ECO:0000313" key="3">
    <source>
        <dbReference type="EMBL" id="TVY99013.1"/>
    </source>
</evidence>
<dbReference type="InterPro" id="IPR050900">
    <property type="entry name" value="Transposase_IS3/IS150/IS904"/>
</dbReference>
<feature type="region of interest" description="Disordered" evidence="1">
    <location>
        <begin position="1"/>
        <end position="29"/>
    </location>
</feature>
<protein>
    <submittedName>
        <fullName evidence="3">IS3 family transposase</fullName>
    </submittedName>
</protein>
<dbReference type="InterPro" id="IPR012337">
    <property type="entry name" value="RNaseH-like_sf"/>
</dbReference>
<dbReference type="EMBL" id="RPFW01000002">
    <property type="protein sequence ID" value="TVZ05803.1"/>
    <property type="molecule type" value="Genomic_DNA"/>
</dbReference>
<proteinExistence type="predicted"/>
<organism evidence="3 6">
    <name type="scientific">Trebonia kvetii</name>
    <dbReference type="NCBI Taxonomy" id="2480626"/>
    <lineage>
        <taxon>Bacteria</taxon>
        <taxon>Bacillati</taxon>
        <taxon>Actinomycetota</taxon>
        <taxon>Actinomycetes</taxon>
        <taxon>Streptosporangiales</taxon>
        <taxon>Treboniaceae</taxon>
        <taxon>Trebonia</taxon>
    </lineage>
</organism>
<dbReference type="GO" id="GO:0003676">
    <property type="term" value="F:nucleic acid binding"/>
    <property type="evidence" value="ECO:0007669"/>
    <property type="project" value="InterPro"/>
</dbReference>
<dbReference type="NCBIfam" id="NF033516">
    <property type="entry name" value="transpos_IS3"/>
    <property type="match status" value="1"/>
</dbReference>
<dbReference type="Gene3D" id="3.30.420.10">
    <property type="entry name" value="Ribonuclease H-like superfamily/Ribonuclease H"/>
    <property type="match status" value="1"/>
</dbReference>
<dbReference type="InterPro" id="IPR048020">
    <property type="entry name" value="Transpos_IS3"/>
</dbReference>
<evidence type="ECO:0000313" key="5">
    <source>
        <dbReference type="EMBL" id="TVZ05803.1"/>
    </source>
</evidence>
<sequence length="485" mass="53325">MPLAGDAGRVTGEQERPDPEVPEKARRRTFTAQYKQEVLAAYEAAAPGEKGAILRREGLYSSLITEWRRARDAGAPASPARASGRPAADPRDAQIARLQKEKAKLEQELAKARFVADVQFKTAGALGDDLRGRGLRARVEFVTDEAIALLAPQIGTRAACRAAGVAQATWYRRHRISPPAPRPASVPHKERAQPRALAPAERKAILDALHSSRFADLAPDEVWATLLDEGTYLGSVSTYYRVLREAGESRERRRQATHPAAVKPELVATGPNQVYSWDITKIHGPVKWTYYHLYVILDIYSRYAVGWMVATRESAVLAEKLIAETCAKQGITRGQLSLHADRGSSMTSKPVALLLADLGVTQSHSRPHVSNDNPYSEAQFKTLKYRPAFPARFATIEAARAHCQEFFGWYNNDHHHGGLGLHTAADIHHGHAPAVRAARAQVLDAAYLAHPERFVSKPPAPPKLPGTSWINPPQEEGDQHSVMLA</sequence>
<name>A0A6P2BKD7_9ACTN</name>
<dbReference type="EMBL" id="RPFW01000010">
    <property type="protein sequence ID" value="TVZ00191.1"/>
    <property type="molecule type" value="Genomic_DNA"/>
</dbReference>
<dbReference type="SUPFAM" id="SSF53098">
    <property type="entry name" value="Ribonuclease H-like"/>
    <property type="match status" value="1"/>
</dbReference>
<evidence type="ECO:0000313" key="4">
    <source>
        <dbReference type="EMBL" id="TVZ00191.1"/>
    </source>
</evidence>
<evidence type="ECO:0000256" key="1">
    <source>
        <dbReference type="SAM" id="MobiDB-lite"/>
    </source>
</evidence>